<dbReference type="PROSITE" id="PS50850">
    <property type="entry name" value="MFS"/>
    <property type="match status" value="1"/>
</dbReference>
<feature type="transmembrane region" description="Helical" evidence="8">
    <location>
        <begin position="178"/>
        <end position="200"/>
    </location>
</feature>
<dbReference type="InterPro" id="IPR005828">
    <property type="entry name" value="MFS_sugar_transport-like"/>
</dbReference>
<feature type="transmembrane region" description="Helical" evidence="8">
    <location>
        <begin position="438"/>
        <end position="456"/>
    </location>
</feature>
<evidence type="ECO:0000256" key="8">
    <source>
        <dbReference type="SAM" id="Phobius"/>
    </source>
</evidence>
<proteinExistence type="inferred from homology"/>
<dbReference type="SUPFAM" id="SSF103473">
    <property type="entry name" value="MFS general substrate transporter"/>
    <property type="match status" value="1"/>
</dbReference>
<evidence type="ECO:0000256" key="5">
    <source>
        <dbReference type="ARBA" id="ARBA00022989"/>
    </source>
</evidence>
<dbReference type="PRINTS" id="PR00171">
    <property type="entry name" value="SUGRTRNSPORT"/>
</dbReference>
<feature type="compositionally biased region" description="Polar residues" evidence="7">
    <location>
        <begin position="566"/>
        <end position="581"/>
    </location>
</feature>
<evidence type="ECO:0000259" key="9">
    <source>
        <dbReference type="PROSITE" id="PS50850"/>
    </source>
</evidence>
<feature type="transmembrane region" description="Helical" evidence="8">
    <location>
        <begin position="9"/>
        <end position="26"/>
    </location>
</feature>
<evidence type="ECO:0000256" key="4">
    <source>
        <dbReference type="ARBA" id="ARBA00022692"/>
    </source>
</evidence>
<comment type="subcellular location">
    <subcellularLocation>
        <location evidence="1">Membrane</location>
        <topology evidence="1">Multi-pass membrane protein</topology>
    </subcellularLocation>
</comment>
<dbReference type="InterPro" id="IPR036259">
    <property type="entry name" value="MFS_trans_sf"/>
</dbReference>
<keyword evidence="3" id="KW-0813">Transport</keyword>
<feature type="transmembrane region" description="Helical" evidence="8">
    <location>
        <begin position="148"/>
        <end position="166"/>
    </location>
</feature>
<evidence type="ECO:0000256" key="2">
    <source>
        <dbReference type="ARBA" id="ARBA00010992"/>
    </source>
</evidence>
<feature type="transmembrane region" description="Helical" evidence="8">
    <location>
        <begin position="311"/>
        <end position="332"/>
    </location>
</feature>
<feature type="transmembrane region" description="Helical" evidence="8">
    <location>
        <begin position="64"/>
        <end position="82"/>
    </location>
</feature>
<reference evidence="10" key="1">
    <citation type="submission" date="2019-04" db="EMBL/GenBank/DDBJ databases">
        <title>Friends and foes A comparative genomics studyof 23 Aspergillus species from section Flavi.</title>
        <authorList>
            <consortium name="DOE Joint Genome Institute"/>
            <person name="Kjaerbolling I."/>
            <person name="Vesth T."/>
            <person name="Frisvad J.C."/>
            <person name="Nybo J.L."/>
            <person name="Theobald S."/>
            <person name="Kildgaard S."/>
            <person name="Isbrandt T."/>
            <person name="Kuo A."/>
            <person name="Sato A."/>
            <person name="Lyhne E.K."/>
            <person name="Kogle M.E."/>
            <person name="Wiebenga A."/>
            <person name="Kun R.S."/>
            <person name="Lubbers R.J."/>
            <person name="Makela M.R."/>
            <person name="Barry K."/>
            <person name="Chovatia M."/>
            <person name="Clum A."/>
            <person name="Daum C."/>
            <person name="Haridas S."/>
            <person name="He G."/>
            <person name="LaButti K."/>
            <person name="Lipzen A."/>
            <person name="Mondo S."/>
            <person name="Riley R."/>
            <person name="Salamov A."/>
            <person name="Simmons B.A."/>
            <person name="Magnuson J.K."/>
            <person name="Henrissat B."/>
            <person name="Mortensen U.H."/>
            <person name="Larsen T.O."/>
            <person name="Devries R.P."/>
            <person name="Grigoriev I.V."/>
            <person name="Machida M."/>
            <person name="Baker S.E."/>
            <person name="Andersen M.R."/>
        </authorList>
    </citation>
    <scope>NUCLEOTIDE SEQUENCE [LARGE SCALE GENOMIC DNA]</scope>
    <source>
        <strain evidence="10">IBT 14317</strain>
    </source>
</reference>
<dbReference type="InterPro" id="IPR003663">
    <property type="entry name" value="Sugar/inositol_transpt"/>
</dbReference>
<sequence length="1146" mass="127829">MTFLVGRPLNLAITATAGSGFLLFGYDQGVMSGLLSGDAFVRTFPEIDTTANGHGSSSLQGTVVAIYEIGCFLGAITALIWGEKVGRRMCIMAGCVILSIGAALQASAYSIPHMIVGRIVAGIGNGLNTSTIPVWHSELSKAESRGKGLAIELCINIFGVMTAYWVDYGMSYVANEAQFRFPIALQILFAIVTFIGCISLPESPRWLIGHGRHSEARRILWAIQPNARSMTEDDPVVTQDITEITQAIMEEQSASEEGSFRLIFKNGPQKFLHRTLLGMGGQMMQQLSGVNLITYYNTVIFEKSVGMSHNLALLLAGFNGVAYFLSTFIPIWTIDRLGRRKLMLFAVIGQCACMAILAGTVYDGGHAAGLVATVMLFLFNFFFAVGLLAIPWLLPAEYSPLAIRTRSAALATATNWIFTFLVVEITPVSISNIGYRTYVYFAVFNFCFIPIIYLFYPETRNLTLEQIDCLFTGEKVKLHWHPSMGIAGDPVRRVGEKDLESAGAQHILNVDPPSTRKERARKESERAPSAQLLRGTEQEGSAPSPLPVSYPDHSQAQLRQPDYNPCDNQGLSPSISSNASFYPSREIRGHEGERGRNDDTANEAPHHYPQEASSHHPYMHSSPEFVAELTAPRNFSGSATSFPATAPEPYQGIASPLFDHSVFSDPVNFANDVFLPGSAYEALHTALRNRQLWTARPDIPSRCSSPASVREFGAVSPHELQMNQGDNYSRLRRYFELSPARENVLWQNYLNEICLWLDMFDNHRHFASTFPQMAKTCPHLRYSILALSARQIERKQNKESQSESLSLYQEAIHLLLPELESKTTPVIASCVILCVLEMLSCNPKEWRRHLDGCAFLIQAAEIHGFSGKEEQALFWCFARMDVCGGLISEEETIIPIHHWIPKDMSPAEVSQLFLASNLSAFDTYANYTVYLCAQTLGVLFHPNSQLPPSCVSCRYLGSPDDRDTYVHRWKRLFDSVEEWYDNRPNQMKSIFTIPATAGAGQERPFPTVLYGNGAAISGNQLYHTCALLLLQRKPKTLSLSRRPKSVLWHARQICAISASNTHHGCWTNALQPLWLAGKAMSHHSEHTAIIETLTRIERETGWATMWRVEDLKDFWGEDDEMEEMENMRVEIEGDARLQTPRGIRSQ</sequence>
<dbReference type="NCBIfam" id="TIGR00879">
    <property type="entry name" value="SP"/>
    <property type="match status" value="1"/>
</dbReference>
<feature type="transmembrane region" description="Helical" evidence="8">
    <location>
        <begin position="89"/>
        <end position="109"/>
    </location>
</feature>
<name>A0A5N7CEX5_PETAA</name>
<dbReference type="EMBL" id="ML735237">
    <property type="protein sequence ID" value="KAE8392437.1"/>
    <property type="molecule type" value="Genomic_DNA"/>
</dbReference>
<keyword evidence="5 8" id="KW-1133">Transmembrane helix</keyword>
<dbReference type="Gene3D" id="1.20.1250.20">
    <property type="entry name" value="MFS general substrate transporter like domains"/>
    <property type="match status" value="1"/>
</dbReference>
<feature type="domain" description="Major facilitator superfamily (MFS) profile" evidence="9">
    <location>
        <begin position="13"/>
        <end position="460"/>
    </location>
</feature>
<feature type="transmembrane region" description="Helical" evidence="8">
    <location>
        <begin position="344"/>
        <end position="362"/>
    </location>
</feature>
<evidence type="ECO:0000256" key="3">
    <source>
        <dbReference type="ARBA" id="ARBA00022448"/>
    </source>
</evidence>
<feature type="compositionally biased region" description="Basic and acidic residues" evidence="7">
    <location>
        <begin position="514"/>
        <end position="526"/>
    </location>
</feature>
<dbReference type="GO" id="GO:0016020">
    <property type="term" value="C:membrane"/>
    <property type="evidence" value="ECO:0007669"/>
    <property type="project" value="UniProtKB-SubCell"/>
</dbReference>
<organism evidence="10">
    <name type="scientific">Petromyces alliaceus</name>
    <name type="common">Aspergillus alliaceus</name>
    <dbReference type="NCBI Taxonomy" id="209559"/>
    <lineage>
        <taxon>Eukaryota</taxon>
        <taxon>Fungi</taxon>
        <taxon>Dikarya</taxon>
        <taxon>Ascomycota</taxon>
        <taxon>Pezizomycotina</taxon>
        <taxon>Eurotiomycetes</taxon>
        <taxon>Eurotiomycetidae</taxon>
        <taxon>Eurotiales</taxon>
        <taxon>Aspergillaceae</taxon>
        <taxon>Aspergillus</taxon>
        <taxon>Aspergillus subgen. Circumdati</taxon>
    </lineage>
</organism>
<dbReference type="CDD" id="cd12148">
    <property type="entry name" value="fungal_TF_MHR"/>
    <property type="match status" value="1"/>
</dbReference>
<dbReference type="InterPro" id="IPR020846">
    <property type="entry name" value="MFS_dom"/>
</dbReference>
<dbReference type="Pfam" id="PF11951">
    <property type="entry name" value="Fungal_trans_2"/>
    <property type="match status" value="1"/>
</dbReference>
<evidence type="ECO:0000256" key="1">
    <source>
        <dbReference type="ARBA" id="ARBA00004141"/>
    </source>
</evidence>
<dbReference type="GO" id="GO:0005351">
    <property type="term" value="F:carbohydrate:proton symporter activity"/>
    <property type="evidence" value="ECO:0007669"/>
    <property type="project" value="TreeGrafter"/>
</dbReference>
<comment type="similarity">
    <text evidence="2">Belongs to the major facilitator superfamily. Sugar transporter (TC 2.A.1.1) family.</text>
</comment>
<accession>A0A5N7CEX5</accession>
<dbReference type="InterPro" id="IPR021858">
    <property type="entry name" value="Fun_TF"/>
</dbReference>
<dbReference type="OrthoDB" id="415590at2759"/>
<feature type="transmembrane region" description="Helical" evidence="8">
    <location>
        <begin position="369"/>
        <end position="394"/>
    </location>
</feature>
<keyword evidence="6 8" id="KW-0472">Membrane</keyword>
<dbReference type="FunFam" id="1.20.1250.20:FF:000061">
    <property type="entry name" value="MFS sugar transporter"/>
    <property type="match status" value="1"/>
</dbReference>
<dbReference type="PANTHER" id="PTHR48022">
    <property type="entry name" value="PLASTIDIC GLUCOSE TRANSPORTER 4"/>
    <property type="match status" value="1"/>
</dbReference>
<dbReference type="Proteomes" id="UP000326877">
    <property type="component" value="Unassembled WGS sequence"/>
</dbReference>
<gene>
    <name evidence="10" type="ORF">BDV23DRAFT_192560</name>
</gene>
<dbReference type="InterPro" id="IPR050360">
    <property type="entry name" value="MFS_Sugar_Transporters"/>
</dbReference>
<evidence type="ECO:0000256" key="6">
    <source>
        <dbReference type="ARBA" id="ARBA00023136"/>
    </source>
</evidence>
<dbReference type="Pfam" id="PF00083">
    <property type="entry name" value="Sugar_tr"/>
    <property type="match status" value="1"/>
</dbReference>
<feature type="region of interest" description="Disordered" evidence="7">
    <location>
        <begin position="502"/>
        <end position="618"/>
    </location>
</feature>
<evidence type="ECO:0000256" key="7">
    <source>
        <dbReference type="SAM" id="MobiDB-lite"/>
    </source>
</evidence>
<feature type="transmembrane region" description="Helical" evidence="8">
    <location>
        <begin position="115"/>
        <end position="136"/>
    </location>
</feature>
<protein>
    <recommendedName>
        <fullName evidence="9">Major facilitator superfamily (MFS) profile domain-containing protein</fullName>
    </recommendedName>
</protein>
<evidence type="ECO:0000313" key="10">
    <source>
        <dbReference type="EMBL" id="KAE8392437.1"/>
    </source>
</evidence>
<feature type="transmembrane region" description="Helical" evidence="8">
    <location>
        <begin position="406"/>
        <end position="426"/>
    </location>
</feature>
<feature type="compositionally biased region" description="Basic and acidic residues" evidence="7">
    <location>
        <begin position="585"/>
        <end position="609"/>
    </location>
</feature>
<dbReference type="PANTHER" id="PTHR48022:SF28">
    <property type="entry name" value="MAJOR FACILITATOR SUPERFAMILY (MFS) PROFILE DOMAIN-CONTAINING PROTEIN-RELATED"/>
    <property type="match status" value="1"/>
</dbReference>
<keyword evidence="4 8" id="KW-0812">Transmembrane</keyword>
<dbReference type="AlphaFoldDB" id="A0A5N7CEX5"/>